<protein>
    <submittedName>
        <fullName evidence="2">Uncharacterized protein</fullName>
    </submittedName>
</protein>
<keyword evidence="3" id="KW-1185">Reference proteome</keyword>
<dbReference type="EMBL" id="RSCD01000018">
    <property type="protein sequence ID" value="RSH87163.1"/>
    <property type="molecule type" value="Genomic_DNA"/>
</dbReference>
<reference evidence="2 3" key="1">
    <citation type="submission" date="2018-11" db="EMBL/GenBank/DDBJ databases">
        <title>Genome sequence of Saitozyma podzolica DSM 27192.</title>
        <authorList>
            <person name="Aliyu H."/>
            <person name="Gorte O."/>
            <person name="Ochsenreither K."/>
        </authorList>
    </citation>
    <scope>NUCLEOTIDE SEQUENCE [LARGE SCALE GENOMIC DNA]</scope>
    <source>
        <strain evidence="2 3">DSM 27192</strain>
    </source>
</reference>
<dbReference type="AlphaFoldDB" id="A0A427Y7V0"/>
<feature type="region of interest" description="Disordered" evidence="1">
    <location>
        <begin position="116"/>
        <end position="188"/>
    </location>
</feature>
<dbReference type="OrthoDB" id="10328595at2759"/>
<accession>A0A427Y7V0</accession>
<sequence>MNALPEYHASEFRYVPSTTQDSADIPDVPIITSFHVPITNSFYVPITNIFHVPITNTFLGSQATSLGMLRSSVWGQLGPRVMTARGWPEGYQPTVSNVAGTVNDPGGRSVLLWAIAPESSEGNPSDPAVTRNENENENENGNANENENEDVVKNVVEVATESEVENNEVNEAEDNEVENNDDDSDSEESIGAFKVALGWFVNRRSDFLTLVGTRQGVTLTSDMDVDPEGTGAFAMSAMIMRSLQRRMEKSEAFNDFLQPSFQADPDGMGTISHFLQGYYDLVIPGLNEDSSFGVLLLAVDIQTFERASQQRRLDVNFNVPCLQGPPGDPILEALLKANVDVVPRTENGSYENLEIAEISADAFSVCSANDQLGYPHMLVAENSDSGGNSEPGWEDFRRDNPRKLHRLPIKDEGSLLGWRQLVDHLKTHSEHLPVLRQRLFQADPTGFATSVTCLQDIIDYEAVSDVGSEDSAMGGEETDVLVHAVSQTTFMDACTTGTIDTNANVWLPNSPVLAEVPWAQTFASAQVERKLMSSASAQMENRDD</sequence>
<evidence type="ECO:0000256" key="1">
    <source>
        <dbReference type="SAM" id="MobiDB-lite"/>
    </source>
</evidence>
<comment type="caution">
    <text evidence="2">The sequence shown here is derived from an EMBL/GenBank/DDBJ whole genome shotgun (WGS) entry which is preliminary data.</text>
</comment>
<proteinExistence type="predicted"/>
<feature type="compositionally biased region" description="Acidic residues" evidence="1">
    <location>
        <begin position="160"/>
        <end position="188"/>
    </location>
</feature>
<evidence type="ECO:0000313" key="3">
    <source>
        <dbReference type="Proteomes" id="UP000279259"/>
    </source>
</evidence>
<evidence type="ECO:0000313" key="2">
    <source>
        <dbReference type="EMBL" id="RSH87163.1"/>
    </source>
</evidence>
<gene>
    <name evidence="2" type="ORF">EHS25_003654</name>
</gene>
<name>A0A427Y7V0_9TREE</name>
<dbReference type="Proteomes" id="UP000279259">
    <property type="component" value="Unassembled WGS sequence"/>
</dbReference>
<organism evidence="2 3">
    <name type="scientific">Saitozyma podzolica</name>
    <dbReference type="NCBI Taxonomy" id="1890683"/>
    <lineage>
        <taxon>Eukaryota</taxon>
        <taxon>Fungi</taxon>
        <taxon>Dikarya</taxon>
        <taxon>Basidiomycota</taxon>
        <taxon>Agaricomycotina</taxon>
        <taxon>Tremellomycetes</taxon>
        <taxon>Tremellales</taxon>
        <taxon>Trimorphomycetaceae</taxon>
        <taxon>Saitozyma</taxon>
    </lineage>
</organism>